<dbReference type="InterPro" id="IPR037171">
    <property type="entry name" value="NagB/RpiA_transferase-like"/>
</dbReference>
<dbReference type="SUPFAM" id="SSF100950">
    <property type="entry name" value="NagB/RpiA/CoA transferase-like"/>
    <property type="match status" value="1"/>
</dbReference>
<evidence type="ECO:0000313" key="2">
    <source>
        <dbReference type="EMBL" id="NYJ37839.1"/>
    </source>
</evidence>
<keyword evidence="3" id="KW-1185">Reference proteome</keyword>
<evidence type="ECO:0000313" key="3">
    <source>
        <dbReference type="Proteomes" id="UP000572051"/>
    </source>
</evidence>
<dbReference type="AlphaFoldDB" id="A0A7Z0ETE3"/>
<organism evidence="2 3">
    <name type="scientific">Nocardiopsis aegyptia</name>
    <dbReference type="NCBI Taxonomy" id="220378"/>
    <lineage>
        <taxon>Bacteria</taxon>
        <taxon>Bacillati</taxon>
        <taxon>Actinomycetota</taxon>
        <taxon>Actinomycetes</taxon>
        <taxon>Streptosporangiales</taxon>
        <taxon>Nocardiopsidaceae</taxon>
        <taxon>Nocardiopsis</taxon>
    </lineage>
</organism>
<dbReference type="InterPro" id="IPR024185">
    <property type="entry name" value="FTHF_cligase-like_sf"/>
</dbReference>
<gene>
    <name evidence="2" type="ORF">HNR10_005720</name>
</gene>
<dbReference type="PANTHER" id="PTHR43682:SF1">
    <property type="entry name" value="LACTATE UTILIZATION PROTEIN C"/>
    <property type="match status" value="1"/>
</dbReference>
<accession>A0A7Z0ETE3</accession>
<dbReference type="Pfam" id="PF02589">
    <property type="entry name" value="LUD_dom"/>
    <property type="match status" value="1"/>
</dbReference>
<name>A0A7Z0ETE3_9ACTN</name>
<dbReference type="Proteomes" id="UP000572051">
    <property type="component" value="Unassembled WGS sequence"/>
</dbReference>
<dbReference type="PANTHER" id="PTHR43682">
    <property type="entry name" value="LACTATE UTILIZATION PROTEIN C"/>
    <property type="match status" value="1"/>
</dbReference>
<reference evidence="2 3" key="1">
    <citation type="submission" date="2020-07" db="EMBL/GenBank/DDBJ databases">
        <title>Sequencing the genomes of 1000 actinobacteria strains.</title>
        <authorList>
            <person name="Klenk H.-P."/>
        </authorList>
    </citation>
    <scope>NUCLEOTIDE SEQUENCE [LARGE SCALE GENOMIC DNA]</scope>
    <source>
        <strain evidence="2 3">DSM 44442</strain>
    </source>
</reference>
<protein>
    <submittedName>
        <fullName evidence="2">L-lactate dehydrogenase complex protein LldG</fullName>
    </submittedName>
</protein>
<dbReference type="EMBL" id="JACCFS010000001">
    <property type="protein sequence ID" value="NYJ37839.1"/>
    <property type="molecule type" value="Genomic_DNA"/>
</dbReference>
<dbReference type="InterPro" id="IPR003741">
    <property type="entry name" value="LUD_dom"/>
</dbReference>
<feature type="domain" description="LUD" evidence="1">
    <location>
        <begin position="110"/>
        <end position="210"/>
    </location>
</feature>
<comment type="caution">
    <text evidence="2">The sequence shown here is derived from an EMBL/GenBank/DDBJ whole genome shotgun (WGS) entry which is preliminary data.</text>
</comment>
<proteinExistence type="predicted"/>
<dbReference type="Gene3D" id="3.40.50.10420">
    <property type="entry name" value="NagB/RpiA/CoA transferase-like"/>
    <property type="match status" value="1"/>
</dbReference>
<dbReference type="RefSeq" id="WP_218898112.1">
    <property type="nucleotide sequence ID" value="NZ_JACCFS010000001.1"/>
</dbReference>
<evidence type="ECO:0000259" key="1">
    <source>
        <dbReference type="Pfam" id="PF02589"/>
    </source>
</evidence>
<sequence length="211" mass="22877">MSTSRERVLARVRAALADVPADEPVVRPVERPYADSHGMGAALEVLEDRLRDYKALVRRVPADRLAEEVAAALERRGASTVAVPDGIDADWFSRTQAELRPDGRDRPLELRELDGVDGVVTTCAVAIAETGTIVLDGGPDQGRRAITLVPDYHLCVVRADQVVDGVPQGVRRLDPARPLTWISGPSATSDIELNRVEGVHGPRTLEVLLVE</sequence>